<dbReference type="KEGG" id="sdd:D9753_08545"/>
<dbReference type="Pfam" id="PF03992">
    <property type="entry name" value="ABM"/>
    <property type="match status" value="1"/>
</dbReference>
<dbReference type="InterPro" id="IPR011008">
    <property type="entry name" value="Dimeric_a/b-barrel"/>
</dbReference>
<dbReference type="OrthoDB" id="3382888at2"/>
<proteinExistence type="predicted"/>
<dbReference type="Gene3D" id="3.30.70.100">
    <property type="match status" value="1"/>
</dbReference>
<evidence type="ECO:0000313" key="3">
    <source>
        <dbReference type="Proteomes" id="UP000268329"/>
    </source>
</evidence>
<dbReference type="Proteomes" id="UP000268329">
    <property type="component" value="Chromosome"/>
</dbReference>
<dbReference type="RefSeq" id="WP_121790975.1">
    <property type="nucleotide sequence ID" value="NZ_CP033073.1"/>
</dbReference>
<feature type="domain" description="ABM" evidence="1">
    <location>
        <begin position="2"/>
        <end position="89"/>
    </location>
</feature>
<reference evidence="2 3" key="1">
    <citation type="submission" date="2018-10" db="EMBL/GenBank/DDBJ databases">
        <title>The genome of Streptomyces dangxiongensis Z022.</title>
        <authorList>
            <person name="Zhang B."/>
        </authorList>
    </citation>
    <scope>NUCLEOTIDE SEQUENCE [LARGE SCALE GENOMIC DNA]</scope>
    <source>
        <strain evidence="2 3">Z022</strain>
    </source>
</reference>
<keyword evidence="2" id="KW-0503">Monooxygenase</keyword>
<dbReference type="EMBL" id="CP033073">
    <property type="protein sequence ID" value="AYN38954.1"/>
    <property type="molecule type" value="Genomic_DNA"/>
</dbReference>
<dbReference type="AlphaFoldDB" id="A0A3G2J9X6"/>
<keyword evidence="3" id="KW-1185">Reference proteome</keyword>
<dbReference type="SUPFAM" id="SSF54909">
    <property type="entry name" value="Dimeric alpha+beta barrel"/>
    <property type="match status" value="1"/>
</dbReference>
<gene>
    <name evidence="2" type="ORF">D9753_08545</name>
</gene>
<keyword evidence="2" id="KW-0560">Oxidoreductase</keyword>
<accession>A0A3G2J9X6</accession>
<dbReference type="PROSITE" id="PS51725">
    <property type="entry name" value="ABM"/>
    <property type="match status" value="1"/>
</dbReference>
<organism evidence="2 3">
    <name type="scientific">Streptomyces dangxiongensis</name>
    <dbReference type="NCBI Taxonomy" id="1442032"/>
    <lineage>
        <taxon>Bacteria</taxon>
        <taxon>Bacillati</taxon>
        <taxon>Actinomycetota</taxon>
        <taxon>Actinomycetes</taxon>
        <taxon>Kitasatosporales</taxon>
        <taxon>Streptomycetaceae</taxon>
        <taxon>Streptomyces</taxon>
    </lineage>
</organism>
<sequence length="97" mass="11233">MITLINRFQLTGSAEEFERAFDSTSAFFAAQPGFVRHRLLRHLDRPGRYVNVADWEDERSFRQALRQPEFAAHRAALRALSDSNPELYTPLLERVPS</sequence>
<protein>
    <submittedName>
        <fullName evidence="2">Antibiotic biosynthesis monooxygenase</fullName>
    </submittedName>
</protein>
<evidence type="ECO:0000259" key="1">
    <source>
        <dbReference type="PROSITE" id="PS51725"/>
    </source>
</evidence>
<dbReference type="InterPro" id="IPR007138">
    <property type="entry name" value="ABM_dom"/>
</dbReference>
<evidence type="ECO:0000313" key="2">
    <source>
        <dbReference type="EMBL" id="AYN38954.1"/>
    </source>
</evidence>
<name>A0A3G2J9X6_9ACTN</name>
<dbReference type="GO" id="GO:0004497">
    <property type="term" value="F:monooxygenase activity"/>
    <property type="evidence" value="ECO:0007669"/>
    <property type="project" value="UniProtKB-KW"/>
</dbReference>